<reference evidence="2 3" key="4">
    <citation type="journal article" date="2020" name="Sci. Rep.">
        <title>beta-carboline chemical signals induce reveromycin production through a LuxR family regulator in Streptomyces sp. SN-593.</title>
        <authorList>
            <person name="Panthee S."/>
            <person name="Kito N."/>
            <person name="Hayashi T."/>
            <person name="Shimizu T."/>
            <person name="Ishikawa J."/>
            <person name="Hamamoto H."/>
            <person name="Osada H."/>
            <person name="Takahashi S."/>
        </authorList>
    </citation>
    <scope>NUCLEOTIDE SEQUENCE [LARGE SCALE GENOMIC DNA]</scope>
    <source>
        <strain evidence="2 3">SN-593</strain>
    </source>
</reference>
<reference evidence="2 3" key="2">
    <citation type="journal article" date="2011" name="J. Antibiot.">
        <title>Furaquinocins I and J: novel polyketide isoprenoid hybrid compounds from Streptomyces reveromyceticus SN-593.</title>
        <authorList>
            <person name="Panthee S."/>
            <person name="Takahashi S."/>
            <person name="Takagi H."/>
            <person name="Nogawa T."/>
            <person name="Oowada E."/>
            <person name="Uramoto M."/>
            <person name="Osada H."/>
        </authorList>
    </citation>
    <scope>NUCLEOTIDE SEQUENCE [LARGE SCALE GENOMIC DNA]</scope>
    <source>
        <strain evidence="2 3">SN-593</strain>
    </source>
</reference>
<evidence type="ECO:0000313" key="3">
    <source>
        <dbReference type="Proteomes" id="UP000595703"/>
    </source>
</evidence>
<dbReference type="KEGG" id="arev:RVR_2087"/>
<reference evidence="2 3" key="3">
    <citation type="journal article" date="2011" name="Nat. Chem. Biol.">
        <title>Reveromycin A biosynthesis uses RevG and RevJ for stereospecific spiroacetal formation.</title>
        <authorList>
            <person name="Takahashi S."/>
            <person name="Toyoda A."/>
            <person name="Sekiyama Y."/>
            <person name="Takagi H."/>
            <person name="Nogawa T."/>
            <person name="Uramoto M."/>
            <person name="Suzuki R."/>
            <person name="Koshino H."/>
            <person name="Kumano T."/>
            <person name="Panthee S."/>
            <person name="Dairi T."/>
            <person name="Ishikawa J."/>
            <person name="Ikeda H."/>
            <person name="Sakaki Y."/>
            <person name="Osada H."/>
        </authorList>
    </citation>
    <scope>NUCLEOTIDE SEQUENCE [LARGE SCALE GENOMIC DNA]</scope>
    <source>
        <strain evidence="2 3">SN-593</strain>
    </source>
</reference>
<reference evidence="2 3" key="1">
    <citation type="journal article" date="2010" name="J. Bacteriol.">
        <title>Biochemical characterization of a novel indole prenyltransferase from Streptomyces sp. SN-593.</title>
        <authorList>
            <person name="Takahashi S."/>
            <person name="Takagi H."/>
            <person name="Toyoda A."/>
            <person name="Uramoto M."/>
            <person name="Nogawa T."/>
            <person name="Ueki M."/>
            <person name="Sakaki Y."/>
            <person name="Osada H."/>
        </authorList>
    </citation>
    <scope>NUCLEOTIDE SEQUENCE [LARGE SCALE GENOMIC DNA]</scope>
    <source>
        <strain evidence="2 3">SN-593</strain>
    </source>
</reference>
<feature type="domain" description="FAD-binding" evidence="1">
    <location>
        <begin position="7"/>
        <end position="334"/>
    </location>
</feature>
<dbReference type="InterPro" id="IPR050407">
    <property type="entry name" value="Geranylgeranyl_reductase"/>
</dbReference>
<gene>
    <name evidence="2" type="ORF">RVR_2087</name>
</gene>
<dbReference type="PRINTS" id="PR00420">
    <property type="entry name" value="RNGMNOXGNASE"/>
</dbReference>
<dbReference type="RefSeq" id="WP_202233078.1">
    <property type="nucleotide sequence ID" value="NZ_AP018365.1"/>
</dbReference>
<dbReference type="PANTHER" id="PTHR42685">
    <property type="entry name" value="GERANYLGERANYL DIPHOSPHATE REDUCTASE"/>
    <property type="match status" value="1"/>
</dbReference>
<dbReference type="Gene3D" id="3.50.50.60">
    <property type="entry name" value="FAD/NAD(P)-binding domain"/>
    <property type="match status" value="1"/>
</dbReference>
<dbReference type="InterPro" id="IPR036188">
    <property type="entry name" value="FAD/NAD-bd_sf"/>
</dbReference>
<protein>
    <submittedName>
        <fullName evidence="2">Putative hydroxylase</fullName>
    </submittedName>
</protein>
<dbReference type="InterPro" id="IPR002938">
    <property type="entry name" value="FAD-bd"/>
</dbReference>
<dbReference type="Pfam" id="PF01494">
    <property type="entry name" value="FAD_binding_3"/>
    <property type="match status" value="1"/>
</dbReference>
<sequence length="414" mass="45167">MSEVPYDAIVVGARCAGSATALLLARAGHRVLMVDRASFPSDTMSTLYIQQRGVAHLRRWGLLDRVAARCPALDRVSYTIGAVRLEGCSRPVDGVGAAYAPRRSTLDALLVEAAVAAGVEFRPSCTLDGLLRDEDDRVTGVRLRSRGVRCEERARLVVGADGMRSTLAELAGARTLIEDEPKTCVYYAFWDGAADHFELYEAQDRWIGAVPTDDGQTLVQAYFPQHEYARVRTDAQAAYLEAVRATAPDLHARMLDGGCTERLRGTGHQRNFFREAAGPGWALVGDAGHHRDSITARGITHAFLQAQMLADRVAGTTEDAPRLDLALRSYARERYDALIDDYHDTLSTARLSVPEHRVRMIAEVARDAARTEDFFSAMGGAPRPATADSGARSAAEAVRWMRAQRAQRAAAVKG</sequence>
<accession>A0A7U3UQ14</accession>
<dbReference type="Proteomes" id="UP000595703">
    <property type="component" value="Chromosome"/>
</dbReference>
<organism evidence="2 3">
    <name type="scientific">Actinacidiphila reveromycinica</name>
    <dbReference type="NCBI Taxonomy" id="659352"/>
    <lineage>
        <taxon>Bacteria</taxon>
        <taxon>Bacillati</taxon>
        <taxon>Actinomycetota</taxon>
        <taxon>Actinomycetes</taxon>
        <taxon>Kitasatosporales</taxon>
        <taxon>Streptomycetaceae</taxon>
        <taxon>Actinacidiphila</taxon>
    </lineage>
</organism>
<evidence type="ECO:0000259" key="1">
    <source>
        <dbReference type="Pfam" id="PF01494"/>
    </source>
</evidence>
<dbReference type="EMBL" id="AP018365">
    <property type="protein sequence ID" value="BBA96677.1"/>
    <property type="molecule type" value="Genomic_DNA"/>
</dbReference>
<name>A0A7U3UQ14_9ACTN</name>
<dbReference type="AlphaFoldDB" id="A0A7U3UQ14"/>
<dbReference type="PANTHER" id="PTHR42685:SF22">
    <property type="entry name" value="CONDITIONED MEDIUM FACTOR RECEPTOR 1"/>
    <property type="match status" value="1"/>
</dbReference>
<proteinExistence type="predicted"/>
<keyword evidence="3" id="KW-1185">Reference proteome</keyword>
<evidence type="ECO:0000313" key="2">
    <source>
        <dbReference type="EMBL" id="BBA96677.1"/>
    </source>
</evidence>
<dbReference type="SUPFAM" id="SSF51905">
    <property type="entry name" value="FAD/NAD(P)-binding domain"/>
    <property type="match status" value="1"/>
</dbReference>
<dbReference type="GO" id="GO:0071949">
    <property type="term" value="F:FAD binding"/>
    <property type="evidence" value="ECO:0007669"/>
    <property type="project" value="InterPro"/>
</dbReference>